<evidence type="ECO:0000256" key="5">
    <source>
        <dbReference type="SAM" id="MobiDB-lite"/>
    </source>
</evidence>
<evidence type="ECO:0000256" key="3">
    <source>
        <dbReference type="ARBA" id="ARBA00023163"/>
    </source>
</evidence>
<evidence type="ECO:0000256" key="4">
    <source>
        <dbReference type="ARBA" id="ARBA00023242"/>
    </source>
</evidence>
<name>A0A9D5CA07_9LILI</name>
<evidence type="ECO:0000313" key="7">
    <source>
        <dbReference type="Proteomes" id="UP001085076"/>
    </source>
</evidence>
<reference evidence="6" key="2">
    <citation type="journal article" date="2022" name="Hortic Res">
        <title>The genome of Dioscorea zingiberensis sheds light on the biosynthesis, origin and evolution of the medicinally important diosgenin saponins.</title>
        <authorList>
            <person name="Li Y."/>
            <person name="Tan C."/>
            <person name="Li Z."/>
            <person name="Guo J."/>
            <person name="Li S."/>
            <person name="Chen X."/>
            <person name="Wang C."/>
            <person name="Dai X."/>
            <person name="Yang H."/>
            <person name="Song W."/>
            <person name="Hou L."/>
            <person name="Xu J."/>
            <person name="Tong Z."/>
            <person name="Xu A."/>
            <person name="Yuan X."/>
            <person name="Wang W."/>
            <person name="Yang Q."/>
            <person name="Chen L."/>
            <person name="Sun Z."/>
            <person name="Wang K."/>
            <person name="Pan B."/>
            <person name="Chen J."/>
            <person name="Bao Y."/>
            <person name="Liu F."/>
            <person name="Qi X."/>
            <person name="Gang D.R."/>
            <person name="Wen J."/>
            <person name="Li J."/>
        </authorList>
    </citation>
    <scope>NUCLEOTIDE SEQUENCE</scope>
    <source>
        <strain evidence="6">Dzin_1.0</strain>
    </source>
</reference>
<dbReference type="GO" id="GO:0003677">
    <property type="term" value="F:DNA binding"/>
    <property type="evidence" value="ECO:0007669"/>
    <property type="project" value="InterPro"/>
</dbReference>
<keyword evidence="3" id="KW-0804">Transcription</keyword>
<dbReference type="GO" id="GO:0042797">
    <property type="term" value="P:tRNA transcription by RNA polymerase III"/>
    <property type="evidence" value="ECO:0007669"/>
    <property type="project" value="TreeGrafter"/>
</dbReference>
<comment type="subcellular location">
    <subcellularLocation>
        <location evidence="1">Nucleus</location>
    </subcellularLocation>
</comment>
<keyword evidence="4" id="KW-0539">Nucleus</keyword>
<dbReference type="Pfam" id="PF05132">
    <property type="entry name" value="RNA_pol_Rpc4"/>
    <property type="match status" value="1"/>
</dbReference>
<dbReference type="InterPro" id="IPR007811">
    <property type="entry name" value="RPC4"/>
</dbReference>
<proteinExistence type="predicted"/>
<sequence length="325" mass="35969">MGDKLSSNSASPRKPLKFSPKVPPRKPPTPSAAKMDPLDDASIKIDSELMKKLKAHESSGRKFTKVPRKTEPTVTFGHIDNSTHARSFGNRGVNADERRHQDSMIDVEPTGIVPEFADGGRLTSHMSFGISEGADGRNLLDGRDMLTRKSGKKHVDPWDTNAYYPVTLPLRRPDSRSPEILDEEEFAKALESSAQNESKPEPAEMLGLMERSEDARMLFFQLPSSLPQEKKPASRKEVGGRNCCILQEIPPGFMGKMLVYRSGIVKMKLGDVLFDVSPGVDCIFPQDVVAINTDEKHCCILGNIDKRAVVSLDVEYLLSAKMDCD</sequence>
<comment type="caution">
    <text evidence="6">The sequence shown here is derived from an EMBL/GenBank/DDBJ whole genome shotgun (WGS) entry which is preliminary data.</text>
</comment>
<feature type="region of interest" description="Disordered" evidence="5">
    <location>
        <begin position="1"/>
        <end position="41"/>
    </location>
</feature>
<evidence type="ECO:0000256" key="2">
    <source>
        <dbReference type="ARBA" id="ARBA00022478"/>
    </source>
</evidence>
<feature type="compositionally biased region" description="Polar residues" evidence="5">
    <location>
        <begin position="1"/>
        <end position="11"/>
    </location>
</feature>
<dbReference type="Proteomes" id="UP001085076">
    <property type="component" value="Miscellaneous, Linkage group lg06"/>
</dbReference>
<gene>
    <name evidence="6" type="ORF">J5N97_022235</name>
</gene>
<accession>A0A9D5CA07</accession>
<feature type="region of interest" description="Disordered" evidence="5">
    <location>
        <begin position="54"/>
        <end position="90"/>
    </location>
</feature>
<keyword evidence="2" id="KW-0240">DNA-directed RNA polymerase</keyword>
<organism evidence="6 7">
    <name type="scientific">Dioscorea zingiberensis</name>
    <dbReference type="NCBI Taxonomy" id="325984"/>
    <lineage>
        <taxon>Eukaryota</taxon>
        <taxon>Viridiplantae</taxon>
        <taxon>Streptophyta</taxon>
        <taxon>Embryophyta</taxon>
        <taxon>Tracheophyta</taxon>
        <taxon>Spermatophyta</taxon>
        <taxon>Magnoliopsida</taxon>
        <taxon>Liliopsida</taxon>
        <taxon>Dioscoreales</taxon>
        <taxon>Dioscoreaceae</taxon>
        <taxon>Dioscorea</taxon>
    </lineage>
</organism>
<reference evidence="6" key="1">
    <citation type="submission" date="2021-03" db="EMBL/GenBank/DDBJ databases">
        <authorList>
            <person name="Li Z."/>
            <person name="Yang C."/>
        </authorList>
    </citation>
    <scope>NUCLEOTIDE SEQUENCE</scope>
    <source>
        <strain evidence="6">Dzin_1.0</strain>
        <tissue evidence="6">Leaf</tissue>
    </source>
</reference>
<evidence type="ECO:0008006" key="8">
    <source>
        <dbReference type="Google" id="ProtNLM"/>
    </source>
</evidence>
<dbReference type="AlphaFoldDB" id="A0A9D5CA07"/>
<dbReference type="PANTHER" id="PTHR13408:SF0">
    <property type="entry name" value="DNA-DIRECTED RNA POLYMERASE III SUBUNIT RPC4"/>
    <property type="match status" value="1"/>
</dbReference>
<protein>
    <recommendedName>
        <fullName evidence="8">DNA-directed RNA polymerase III subunit RPC4</fullName>
    </recommendedName>
</protein>
<dbReference type="GO" id="GO:0005666">
    <property type="term" value="C:RNA polymerase III complex"/>
    <property type="evidence" value="ECO:0007669"/>
    <property type="project" value="InterPro"/>
</dbReference>
<evidence type="ECO:0000256" key="1">
    <source>
        <dbReference type="ARBA" id="ARBA00004123"/>
    </source>
</evidence>
<dbReference type="PANTHER" id="PTHR13408">
    <property type="entry name" value="DNA-DIRECTED RNA POLYMERASE III"/>
    <property type="match status" value="1"/>
</dbReference>
<keyword evidence="7" id="KW-1185">Reference proteome</keyword>
<feature type="compositionally biased region" description="Pro residues" evidence="5">
    <location>
        <begin position="21"/>
        <end position="30"/>
    </location>
</feature>
<dbReference type="OrthoDB" id="747670at2759"/>
<dbReference type="EMBL" id="JAGGNH010000006">
    <property type="protein sequence ID" value="KAJ0969358.1"/>
    <property type="molecule type" value="Genomic_DNA"/>
</dbReference>
<evidence type="ECO:0000313" key="6">
    <source>
        <dbReference type="EMBL" id="KAJ0969358.1"/>
    </source>
</evidence>